<organism evidence="1">
    <name type="scientific">Streptomyces tabacisoli</name>
    <dbReference type="NCBI Taxonomy" id="3156398"/>
    <lineage>
        <taxon>Bacteria</taxon>
        <taxon>Bacillati</taxon>
        <taxon>Actinomycetota</taxon>
        <taxon>Actinomycetes</taxon>
        <taxon>Kitasatosporales</taxon>
        <taxon>Streptomycetaceae</taxon>
        <taxon>Streptomyces</taxon>
    </lineage>
</organism>
<gene>
    <name evidence="1" type="ORF">ABII15_12870</name>
</gene>
<proteinExistence type="predicted"/>
<dbReference type="EMBL" id="CP159534">
    <property type="protein sequence ID" value="XCJ70809.1"/>
    <property type="molecule type" value="Genomic_DNA"/>
</dbReference>
<dbReference type="KEGG" id="stac:ABII15_12870"/>
<accession>A0AAU8ISM4</accession>
<reference evidence="1" key="1">
    <citation type="submission" date="2024-06" db="EMBL/GenBank/DDBJ databases">
        <title>Streptomyces sp. strain HUAS MG91 genome sequences.</title>
        <authorList>
            <person name="Mo P."/>
        </authorList>
    </citation>
    <scope>NUCLEOTIDE SEQUENCE</scope>
    <source>
        <strain evidence="1">HUAS MG91</strain>
    </source>
</reference>
<dbReference type="RefSeq" id="WP_353942445.1">
    <property type="nucleotide sequence ID" value="NZ_CP159534.1"/>
</dbReference>
<dbReference type="AlphaFoldDB" id="A0AAU8ISM4"/>
<sequence>MPEFIVTAAVVVLVISLSALRRRRKRHQQLGKYQEFTKRLGWQYVERPRNGEVARLMRDEPFPPGEASKRRPSDYCHGAYHGRPSCSFEATLTRLSFPGADDDSSGKPTAVAFWATQLPYDVGDFSVRHTKRVSRAFGGPDDLRIGHPEFDEQFTVRGLQESAAVTALRGPLAEFLLADPRSKDFALRFIGTEVMAWEKGEQSPDKIEAVLQFLCEIADRLPVPAAAPAQAGGFAGDELIRHARAELAATRAPYRIEISQSRLDVVPELTDPRWQEVLGEGGQDRVYVWRISCDPQKKRIISSLRHHRVTVTDGGHPGNGPTLSLGGEFAQGGFGRGTSGADPMSDPTFGSALVGRAAARAGWRS</sequence>
<evidence type="ECO:0000313" key="1">
    <source>
        <dbReference type="EMBL" id="XCJ70809.1"/>
    </source>
</evidence>
<protein>
    <submittedName>
        <fullName evidence="1">Uncharacterized protein</fullName>
    </submittedName>
</protein>
<name>A0AAU8ISM4_9ACTN</name>